<evidence type="ECO:0000256" key="3">
    <source>
        <dbReference type="ARBA" id="ARBA00022679"/>
    </source>
</evidence>
<dbReference type="PANTHER" id="PTHR44942:SF4">
    <property type="entry name" value="METHYLTRANSFERASE TYPE 11 DOMAIN-CONTAINING PROTEIN"/>
    <property type="match status" value="1"/>
</dbReference>
<dbReference type="CDD" id="cd02440">
    <property type="entry name" value="AdoMet_MTases"/>
    <property type="match status" value="1"/>
</dbReference>
<dbReference type="RefSeq" id="WP_209243427.1">
    <property type="nucleotide sequence ID" value="NZ_JADKMA010000268.1"/>
</dbReference>
<evidence type="ECO:0000256" key="1">
    <source>
        <dbReference type="ARBA" id="ARBA00008361"/>
    </source>
</evidence>
<dbReference type="SUPFAM" id="SSF53335">
    <property type="entry name" value="S-adenosyl-L-methionine-dependent methyltransferases"/>
    <property type="match status" value="1"/>
</dbReference>
<sequence length="299" mass="31902">MPTTPSGSTRPSEPEPHQLREMAESFGVDPERYDRTRPRYPDRLVRRVVEAGPGPDVLDVGCGTGIAARQFQAAGCRVLGVEPDVRLAAFARRGGLEVEVATFETWDPAGRTFDVVVSGQAWHWVDPVAGAAGAARVLRPGGLLAAFWNTVQLPPEVTEAFAAAYQQVVPDAPVDLRQVPQGAGGRRPLSDKAVDGIREAGGFGEPEEWRFSWEQSCTREEWLDQMPTQGLLTTLPAAEQAPVLEAVGAAVDAIGGSFTVGYTTVAVTARRTDAAVGPFGGGPGQHEADAARRNLSPRR</sequence>
<dbReference type="PANTHER" id="PTHR44942">
    <property type="entry name" value="METHYLTRANSF_11 DOMAIN-CONTAINING PROTEIN"/>
    <property type="match status" value="1"/>
</dbReference>
<gene>
    <name evidence="6" type="ORF">ITI46_31960</name>
</gene>
<dbReference type="Gene3D" id="3.40.50.150">
    <property type="entry name" value="Vaccinia Virus protein VP39"/>
    <property type="match status" value="1"/>
</dbReference>
<dbReference type="EMBL" id="JADKMA010000268">
    <property type="protein sequence ID" value="MBO8196224.1"/>
    <property type="molecule type" value="Genomic_DNA"/>
</dbReference>
<accession>A0ABS3XLP0</accession>
<feature type="region of interest" description="Disordered" evidence="4">
    <location>
        <begin position="275"/>
        <end position="299"/>
    </location>
</feature>
<name>A0ABS3XLP0_9ACTN</name>
<dbReference type="InterPro" id="IPR029063">
    <property type="entry name" value="SAM-dependent_MTases_sf"/>
</dbReference>
<feature type="compositionally biased region" description="Polar residues" evidence="4">
    <location>
        <begin position="1"/>
        <end position="11"/>
    </location>
</feature>
<proteinExistence type="inferred from homology"/>
<feature type="region of interest" description="Disordered" evidence="4">
    <location>
        <begin position="1"/>
        <end position="34"/>
    </location>
</feature>
<evidence type="ECO:0000256" key="4">
    <source>
        <dbReference type="SAM" id="MobiDB-lite"/>
    </source>
</evidence>
<comment type="similarity">
    <text evidence="1">Belongs to the methyltransferase superfamily.</text>
</comment>
<evidence type="ECO:0000256" key="2">
    <source>
        <dbReference type="ARBA" id="ARBA00022603"/>
    </source>
</evidence>
<keyword evidence="3" id="KW-0808">Transferase</keyword>
<dbReference type="InterPro" id="IPR013216">
    <property type="entry name" value="Methyltransf_11"/>
</dbReference>
<keyword evidence="7" id="KW-1185">Reference proteome</keyword>
<evidence type="ECO:0000313" key="7">
    <source>
        <dbReference type="Proteomes" id="UP001519064"/>
    </source>
</evidence>
<evidence type="ECO:0000313" key="6">
    <source>
        <dbReference type="EMBL" id="MBO8196224.1"/>
    </source>
</evidence>
<dbReference type="InterPro" id="IPR051052">
    <property type="entry name" value="Diverse_substrate_MTase"/>
</dbReference>
<reference evidence="6 7" key="1">
    <citation type="submission" date="2020-11" db="EMBL/GenBank/DDBJ databases">
        <title>Streptomyces spirodelae sp. nov., isolated from duckweed.</title>
        <authorList>
            <person name="Saimee Y."/>
            <person name="Duangmal K."/>
        </authorList>
    </citation>
    <scope>NUCLEOTIDE SEQUENCE [LARGE SCALE GENOMIC DNA]</scope>
    <source>
        <strain evidence="6 7">S16-07</strain>
    </source>
</reference>
<organism evidence="6 7">
    <name type="scientific">Streptomyces oryzae</name>
    <dbReference type="NCBI Taxonomy" id="1434886"/>
    <lineage>
        <taxon>Bacteria</taxon>
        <taxon>Bacillati</taxon>
        <taxon>Actinomycetota</taxon>
        <taxon>Actinomycetes</taxon>
        <taxon>Kitasatosporales</taxon>
        <taxon>Streptomycetaceae</taxon>
        <taxon>Streptomyces</taxon>
    </lineage>
</organism>
<dbReference type="Pfam" id="PF08241">
    <property type="entry name" value="Methyltransf_11"/>
    <property type="match status" value="1"/>
</dbReference>
<feature type="compositionally biased region" description="Basic and acidic residues" evidence="4">
    <location>
        <begin position="12"/>
        <end position="34"/>
    </location>
</feature>
<feature type="domain" description="Methyltransferase type 11" evidence="5">
    <location>
        <begin position="58"/>
        <end position="145"/>
    </location>
</feature>
<dbReference type="GO" id="GO:0008168">
    <property type="term" value="F:methyltransferase activity"/>
    <property type="evidence" value="ECO:0007669"/>
    <property type="project" value="UniProtKB-KW"/>
</dbReference>
<keyword evidence="2 6" id="KW-0489">Methyltransferase</keyword>
<dbReference type="GO" id="GO:0032259">
    <property type="term" value="P:methylation"/>
    <property type="evidence" value="ECO:0007669"/>
    <property type="project" value="UniProtKB-KW"/>
</dbReference>
<dbReference type="Proteomes" id="UP001519064">
    <property type="component" value="Unassembled WGS sequence"/>
</dbReference>
<comment type="caution">
    <text evidence="6">The sequence shown here is derived from an EMBL/GenBank/DDBJ whole genome shotgun (WGS) entry which is preliminary data.</text>
</comment>
<protein>
    <submittedName>
        <fullName evidence="6">Class I SAM-dependent methyltransferase</fullName>
    </submittedName>
</protein>
<evidence type="ECO:0000259" key="5">
    <source>
        <dbReference type="Pfam" id="PF08241"/>
    </source>
</evidence>